<evidence type="ECO:0000313" key="1">
    <source>
        <dbReference type="EMBL" id="SOQ45865.1"/>
    </source>
</evidence>
<sequence>MASPGLGEARGSVRLLLTKNHFVPTPAFRTGASLGSPQLQVGSTAPGRQLYFALEFGFLTN</sequence>
<protein>
    <submittedName>
        <fullName evidence="1">SFRICE_025131</fullName>
    </submittedName>
</protein>
<organism evidence="1">
    <name type="scientific">Spodoptera frugiperda</name>
    <name type="common">Fall armyworm</name>
    <dbReference type="NCBI Taxonomy" id="7108"/>
    <lineage>
        <taxon>Eukaryota</taxon>
        <taxon>Metazoa</taxon>
        <taxon>Ecdysozoa</taxon>
        <taxon>Arthropoda</taxon>
        <taxon>Hexapoda</taxon>
        <taxon>Insecta</taxon>
        <taxon>Pterygota</taxon>
        <taxon>Neoptera</taxon>
        <taxon>Endopterygota</taxon>
        <taxon>Lepidoptera</taxon>
        <taxon>Glossata</taxon>
        <taxon>Ditrysia</taxon>
        <taxon>Noctuoidea</taxon>
        <taxon>Noctuidae</taxon>
        <taxon>Amphipyrinae</taxon>
        <taxon>Spodoptera</taxon>
    </lineage>
</organism>
<dbReference type="EMBL" id="ODYU01005220">
    <property type="protein sequence ID" value="SOQ45865.1"/>
    <property type="molecule type" value="Genomic_DNA"/>
</dbReference>
<reference evidence="1" key="1">
    <citation type="submission" date="2016-07" db="EMBL/GenBank/DDBJ databases">
        <authorList>
            <person name="Bretaudeau A."/>
        </authorList>
    </citation>
    <scope>NUCLEOTIDE SEQUENCE</scope>
    <source>
        <strain evidence="1">Rice</strain>
        <tissue evidence="1">Whole body</tissue>
    </source>
</reference>
<proteinExistence type="predicted"/>
<accession>A0A2H1VYF5</accession>
<gene>
    <name evidence="1" type="ORF">SFRICE_025131</name>
</gene>
<name>A0A2H1VYF5_SPOFR</name>
<dbReference type="AlphaFoldDB" id="A0A2H1VYF5"/>